<dbReference type="InterPro" id="IPR019606">
    <property type="entry name" value="GerMN"/>
</dbReference>
<dbReference type="Pfam" id="PF25976">
    <property type="entry name" value="LpqB_N"/>
    <property type="match status" value="1"/>
</dbReference>
<dbReference type="PROSITE" id="PS51257">
    <property type="entry name" value="PROKAR_LIPOPROTEIN"/>
    <property type="match status" value="1"/>
</dbReference>
<sequence>MRFRSRALVAAMASLTVLLLAGCVGIPSSGPVEKGDVLATSDEIDIIFQPSGPAVDESQEDILRGFIRAALNPLNNFDVARSFLSKNFADQWKPDAGVTIDQSGRSTQVTSETSIDLKVSPIATVDSNGEYSTVPSAAPVTRSYTFVQENGQWRINTAPDGIVMLSSEFAEVYNSYPLYFFDPSYQRLVPDVRWFPRVASNTGTRIARALITGPSAWLGGAVVTAFPEGTGVTSVPVDAGVASVDLSGPVLDSSAATLERMHVQLRSSLLALSGVSTVRMTVDSTEVPLATSSDTGPVTTPRVDSRALVLRSGQFGFFTGSSLTPIEGISDDVASLDATSIAFSDSVPGLQLAAVGTAAGVYVVAPASTPGIVDDRAALIAPSIDPDGFVWTVPSGSPLDIRVSAAGRTPSSFTATWDGAAQIVSLDVSRDGARVLAFLMMDGKPRLVVASVLRDKDGTPTGLGEPVDLAEGSGTAVDATWVDSLSVASVTLTPSGDNAIVQQQIGGTTTQLADASKVASIVGSNDVVGLRVLSSDGNILQQSANTWQVRAADVAVLATQY</sequence>
<evidence type="ECO:0000259" key="1">
    <source>
        <dbReference type="SMART" id="SM00909"/>
    </source>
</evidence>
<dbReference type="Proteomes" id="UP000189735">
    <property type="component" value="Unassembled WGS sequence"/>
</dbReference>
<accession>A0A1T4XXV4</accession>
<evidence type="ECO:0000313" key="3">
    <source>
        <dbReference type="Proteomes" id="UP000189735"/>
    </source>
</evidence>
<feature type="domain" description="GerMN" evidence="1">
    <location>
        <begin position="203"/>
        <end position="291"/>
    </location>
</feature>
<dbReference type="InterPro" id="IPR018910">
    <property type="entry name" value="LpqB_C"/>
</dbReference>
<gene>
    <name evidence="2" type="ORF">SAMN06295879_1827</name>
</gene>
<dbReference type="Pfam" id="PF10647">
    <property type="entry name" value="Gmad1"/>
    <property type="match status" value="1"/>
</dbReference>
<name>A0A1T4XXV4_9MICO</name>
<proteinExistence type="predicted"/>
<dbReference type="InterPro" id="IPR059026">
    <property type="entry name" value="LpqB_N"/>
</dbReference>
<dbReference type="AlphaFoldDB" id="A0A1T4XXV4"/>
<evidence type="ECO:0000313" key="2">
    <source>
        <dbReference type="EMBL" id="SKA93841.1"/>
    </source>
</evidence>
<dbReference type="Pfam" id="PF10646">
    <property type="entry name" value="Germane"/>
    <property type="match status" value="1"/>
</dbReference>
<dbReference type="EMBL" id="FUYG01000004">
    <property type="protein sequence ID" value="SKA93841.1"/>
    <property type="molecule type" value="Genomic_DNA"/>
</dbReference>
<dbReference type="SMART" id="SM00909">
    <property type="entry name" value="Germane"/>
    <property type="match status" value="1"/>
</dbReference>
<reference evidence="3" key="1">
    <citation type="submission" date="2017-02" db="EMBL/GenBank/DDBJ databases">
        <authorList>
            <person name="Varghese N."/>
            <person name="Submissions S."/>
        </authorList>
    </citation>
    <scope>NUCLEOTIDE SEQUENCE [LARGE SCALE GENOMIC DNA]</scope>
    <source>
        <strain evidence="3">VKM Ac-2052</strain>
    </source>
</reference>
<protein>
    <submittedName>
        <fullName evidence="2">Sporulation and spore germination</fullName>
    </submittedName>
</protein>
<organism evidence="2 3">
    <name type="scientific">Agreia bicolorata</name>
    <dbReference type="NCBI Taxonomy" id="110935"/>
    <lineage>
        <taxon>Bacteria</taxon>
        <taxon>Bacillati</taxon>
        <taxon>Actinomycetota</taxon>
        <taxon>Actinomycetes</taxon>
        <taxon>Micrococcales</taxon>
        <taxon>Microbacteriaceae</taxon>
        <taxon>Agreia</taxon>
    </lineage>
</organism>